<keyword evidence="2" id="KW-0808">Transferase</keyword>
<dbReference type="InterPro" id="IPR055259">
    <property type="entry name" value="YkvP/CgeB_Glyco_trans-like"/>
</dbReference>
<proteinExistence type="predicted"/>
<reference evidence="3" key="1">
    <citation type="journal article" date="2019" name="Int. J. Syst. Evol. Microbiol.">
        <title>The Global Catalogue of Microorganisms (GCM) 10K type strain sequencing project: providing services to taxonomists for standard genome sequencing and annotation.</title>
        <authorList>
            <consortium name="The Broad Institute Genomics Platform"/>
            <consortium name="The Broad Institute Genome Sequencing Center for Infectious Disease"/>
            <person name="Wu L."/>
            <person name="Ma J."/>
        </authorList>
    </citation>
    <scope>NUCLEOTIDE SEQUENCE [LARGE SCALE GENOMIC DNA]</scope>
    <source>
        <strain evidence="3">CGMCC 1.18575</strain>
    </source>
</reference>
<sequence>MRNAVRRASRRRRNANYARGRKEGYPLGWQDGHWQGRCESVIRRALPVPEKRKIGVLYVTSGKGYPYSPIDHGIVSALHATASRVTVVTPDADIARAAAKSSPDMMIALDGMHLSVDKVQQVNRLGVRTAIWFTDDPYYTDITAGIAQNYFHVFTLERNCLPFYTERGCTRVSYLPLGVDPAAFRPRNTPISTRGEICFIGTAYWNRVDLFNRTIPLIAHRNLHISGMWWDRLAEFERWRSLIDLGVWMEPDATSERYNANRIVINAHRAHDDETFNQNRALIAAVSPNPRTFEIAASATLQLTDMRDDIVQFYVPDREIVTYLSPEELAHKAEYYLAHEEERQHIALNGLYRTMRDHTYVSRLNQLMDLTMNG</sequence>
<dbReference type="RefSeq" id="WP_378136790.1">
    <property type="nucleotide sequence ID" value="NZ_JBHSMI010000029.1"/>
</dbReference>
<name>A0ABW0HY79_9BACL</name>
<accession>A0ABW0HY79</accession>
<comment type="caution">
    <text evidence="2">The sequence shown here is derived from an EMBL/GenBank/DDBJ whole genome shotgun (WGS) entry which is preliminary data.</text>
</comment>
<dbReference type="GO" id="GO:0016757">
    <property type="term" value="F:glycosyltransferase activity"/>
    <property type="evidence" value="ECO:0007669"/>
    <property type="project" value="UniProtKB-KW"/>
</dbReference>
<dbReference type="Proteomes" id="UP001596113">
    <property type="component" value="Unassembled WGS sequence"/>
</dbReference>
<feature type="domain" description="Spore protein YkvP/CgeB glycosyl transferase-like" evidence="1">
    <location>
        <begin position="219"/>
        <end position="369"/>
    </location>
</feature>
<organism evidence="2 3">
    <name type="scientific">Cohnella soli</name>
    <dbReference type="NCBI Taxonomy" id="425005"/>
    <lineage>
        <taxon>Bacteria</taxon>
        <taxon>Bacillati</taxon>
        <taxon>Bacillota</taxon>
        <taxon>Bacilli</taxon>
        <taxon>Bacillales</taxon>
        <taxon>Paenibacillaceae</taxon>
        <taxon>Cohnella</taxon>
    </lineage>
</organism>
<dbReference type="Pfam" id="PF13524">
    <property type="entry name" value="Glyco_trans_1_2"/>
    <property type="match status" value="1"/>
</dbReference>
<keyword evidence="2" id="KW-0328">Glycosyltransferase</keyword>
<dbReference type="EC" id="2.4.-.-" evidence="2"/>
<evidence type="ECO:0000259" key="1">
    <source>
        <dbReference type="Pfam" id="PF13524"/>
    </source>
</evidence>
<dbReference type="EMBL" id="JBHSMI010000029">
    <property type="protein sequence ID" value="MFC5405503.1"/>
    <property type="molecule type" value="Genomic_DNA"/>
</dbReference>
<gene>
    <name evidence="2" type="ORF">ACFPOF_22400</name>
</gene>
<keyword evidence="3" id="KW-1185">Reference proteome</keyword>
<protein>
    <submittedName>
        <fullName evidence="2">Glycosyltransferase</fullName>
        <ecNumber evidence="2">2.4.-.-</ecNumber>
    </submittedName>
</protein>
<evidence type="ECO:0000313" key="3">
    <source>
        <dbReference type="Proteomes" id="UP001596113"/>
    </source>
</evidence>
<evidence type="ECO:0000313" key="2">
    <source>
        <dbReference type="EMBL" id="MFC5405503.1"/>
    </source>
</evidence>